<dbReference type="Gene3D" id="3.30.360.10">
    <property type="entry name" value="Dihydrodipicolinate Reductase, domain 2"/>
    <property type="match status" value="1"/>
</dbReference>
<dbReference type="InterPro" id="IPR020626">
    <property type="entry name" value="Asp_DH_prok"/>
</dbReference>
<dbReference type="Pfam" id="PF01958">
    <property type="entry name" value="Asp_DH_C"/>
    <property type="match status" value="1"/>
</dbReference>
<dbReference type="PIRSF" id="PIRSF005227">
    <property type="entry name" value="Asp_dh_NAD_syn"/>
    <property type="match status" value="1"/>
</dbReference>
<dbReference type="NCBIfam" id="NF009830">
    <property type="entry name" value="PRK13304.1"/>
    <property type="match status" value="1"/>
</dbReference>
<keyword evidence="4 6" id="KW-0560">Oxidoreductase</keyword>
<dbReference type="Proteomes" id="UP000196239">
    <property type="component" value="Chromosome 1"/>
</dbReference>
<comment type="similarity">
    <text evidence="1 6">Belongs to the L-aspartate dehydrogenase family.</text>
</comment>
<feature type="binding site" evidence="6">
    <location>
        <position position="192"/>
    </location>
    <ligand>
        <name>NAD(+)</name>
        <dbReference type="ChEBI" id="CHEBI:57540"/>
    </ligand>
</feature>
<gene>
    <name evidence="6 9" type="primary">nadX</name>
    <name evidence="9" type="ORF">NDEV_1222</name>
</gene>
<dbReference type="PANTHER" id="PTHR31873:SF6">
    <property type="entry name" value="ASPARTATE DEHYDROGENASE DOMAIN-CONTAINING PROTEIN"/>
    <property type="match status" value="1"/>
</dbReference>
<feature type="binding site" evidence="6">
    <location>
        <position position="125"/>
    </location>
    <ligand>
        <name>NAD(+)</name>
        <dbReference type="ChEBI" id="CHEBI:57540"/>
    </ligand>
</feature>
<organism evidence="9 10">
    <name type="scientific">Nitrosotalea devaniterrae</name>
    <dbReference type="NCBI Taxonomy" id="1078905"/>
    <lineage>
        <taxon>Archaea</taxon>
        <taxon>Nitrososphaerota</taxon>
        <taxon>Nitrososphaeria</taxon>
        <taxon>Nitrosotaleales</taxon>
        <taxon>Nitrosotaleaceae</taxon>
        <taxon>Nitrosotalea</taxon>
    </lineage>
</organism>
<dbReference type="KEGG" id="ndv:NDEV_1222"/>
<dbReference type="GO" id="GO:0016639">
    <property type="term" value="F:oxidoreductase activity, acting on the CH-NH2 group of donors, NAD or NADP as acceptor"/>
    <property type="evidence" value="ECO:0007669"/>
    <property type="project" value="UniProtKB-UniRule"/>
</dbReference>
<comment type="catalytic activity">
    <reaction evidence="6">
        <text>L-aspartate + NAD(+) + H2O = oxaloacetate + NH4(+) + NADH + H(+)</text>
        <dbReference type="Rhea" id="RHEA:11788"/>
        <dbReference type="ChEBI" id="CHEBI:15377"/>
        <dbReference type="ChEBI" id="CHEBI:15378"/>
        <dbReference type="ChEBI" id="CHEBI:16452"/>
        <dbReference type="ChEBI" id="CHEBI:28938"/>
        <dbReference type="ChEBI" id="CHEBI:29991"/>
        <dbReference type="ChEBI" id="CHEBI:57540"/>
        <dbReference type="ChEBI" id="CHEBI:57945"/>
        <dbReference type="EC" id="1.4.1.21"/>
    </reaction>
</comment>
<evidence type="ECO:0000256" key="5">
    <source>
        <dbReference type="ARBA" id="ARBA00023027"/>
    </source>
</evidence>
<evidence type="ECO:0000259" key="7">
    <source>
        <dbReference type="Pfam" id="PF01958"/>
    </source>
</evidence>
<evidence type="ECO:0000256" key="1">
    <source>
        <dbReference type="ARBA" id="ARBA00008331"/>
    </source>
</evidence>
<evidence type="ECO:0000259" key="8">
    <source>
        <dbReference type="Pfam" id="PF03447"/>
    </source>
</evidence>
<keyword evidence="3 6" id="KW-0521">NADP</keyword>
<keyword evidence="10" id="KW-1185">Reference proteome</keyword>
<dbReference type="InterPro" id="IPR005106">
    <property type="entry name" value="Asp/hSer_DH_NAD-bd"/>
</dbReference>
<dbReference type="GO" id="GO:0051287">
    <property type="term" value="F:NAD binding"/>
    <property type="evidence" value="ECO:0007669"/>
    <property type="project" value="UniProtKB-UniRule"/>
</dbReference>
<dbReference type="AlphaFoldDB" id="A0A128A3T5"/>
<dbReference type="EMBL" id="LN890280">
    <property type="protein sequence ID" value="CUR51987.1"/>
    <property type="molecule type" value="Genomic_DNA"/>
</dbReference>
<dbReference type="SUPFAM" id="SSF51735">
    <property type="entry name" value="NAD(P)-binding Rossmann-fold domains"/>
    <property type="match status" value="1"/>
</dbReference>
<feature type="domain" description="Aspartate dehydrogenase" evidence="7">
    <location>
        <begin position="170"/>
        <end position="257"/>
    </location>
</feature>
<name>A0A128A3T5_9ARCH</name>
<evidence type="ECO:0000256" key="3">
    <source>
        <dbReference type="ARBA" id="ARBA00022857"/>
    </source>
</evidence>
<dbReference type="GO" id="GO:0009435">
    <property type="term" value="P:NAD+ biosynthetic process"/>
    <property type="evidence" value="ECO:0007669"/>
    <property type="project" value="UniProtKB-UniRule"/>
</dbReference>
<dbReference type="InterPro" id="IPR002811">
    <property type="entry name" value="Asp_DH"/>
</dbReference>
<evidence type="ECO:0000256" key="2">
    <source>
        <dbReference type="ARBA" id="ARBA00022642"/>
    </source>
</evidence>
<feature type="domain" description="Aspartate/homoserine dehydrogenase NAD-binding" evidence="8">
    <location>
        <begin position="8"/>
        <end position="121"/>
    </location>
</feature>
<proteinExistence type="inferred from homology"/>
<dbReference type="NCBIfam" id="NF009829">
    <property type="entry name" value="PRK13303.1-4"/>
    <property type="match status" value="1"/>
</dbReference>
<dbReference type="SUPFAM" id="SSF55347">
    <property type="entry name" value="Glyceraldehyde-3-phosphate dehydrogenase-like, C-terminal domain"/>
    <property type="match status" value="1"/>
</dbReference>
<dbReference type="EC" id="1.4.1.21" evidence="6"/>
<dbReference type="InterPro" id="IPR011182">
    <property type="entry name" value="L-Asp_DH"/>
</dbReference>
<sequence length="272" mass="29162">MKRVGLLGCGAIGSEIALAIDSGKISAKLTHIYDFSKENSKNLVDKLQNKPIITENVGLLAASPVDMIIEAASQDAVRDDILSILQNRKDVMIMSVGALLDESIFDIVIDGCRDFNKRVYLPSGAIIGLDGIRAVKDELELVTLVTTKNPKALKGAKFFETSNIDPDKITQSTVIYEGSAQEAVRLFPANINVAALLSLAGIGSEKTRVKIVADPHTDKNTHEIQAEGTFGKFSVKVENVPSPSNPKTSRLATLAAIECLRKICGTSLNIGT</sequence>
<evidence type="ECO:0000313" key="9">
    <source>
        <dbReference type="EMBL" id="CUR51987.1"/>
    </source>
</evidence>
<dbReference type="UniPathway" id="UPA00253">
    <property type="reaction ID" value="UER00456"/>
</dbReference>
<keyword evidence="2 6" id="KW-0662">Pyridine nucleotide biosynthesis</keyword>
<dbReference type="NCBIfam" id="NF009828">
    <property type="entry name" value="PRK13303.1-3"/>
    <property type="match status" value="1"/>
</dbReference>
<feature type="active site" evidence="6">
    <location>
        <position position="222"/>
    </location>
</feature>
<comment type="catalytic activity">
    <reaction evidence="6">
        <text>L-aspartate + NADP(+) + H2O = oxaloacetate + NH4(+) + NADPH + H(+)</text>
        <dbReference type="Rhea" id="RHEA:11784"/>
        <dbReference type="ChEBI" id="CHEBI:15377"/>
        <dbReference type="ChEBI" id="CHEBI:15378"/>
        <dbReference type="ChEBI" id="CHEBI:16452"/>
        <dbReference type="ChEBI" id="CHEBI:28938"/>
        <dbReference type="ChEBI" id="CHEBI:29991"/>
        <dbReference type="ChEBI" id="CHEBI:57783"/>
        <dbReference type="ChEBI" id="CHEBI:58349"/>
        <dbReference type="EC" id="1.4.1.21"/>
    </reaction>
</comment>
<evidence type="ECO:0000313" key="10">
    <source>
        <dbReference type="Proteomes" id="UP000196239"/>
    </source>
</evidence>
<keyword evidence="5 6" id="KW-0520">NAD</keyword>
<dbReference type="GO" id="GO:0033735">
    <property type="term" value="F:aspartate dehydrogenase [NAD(P)+] activity"/>
    <property type="evidence" value="ECO:0007669"/>
    <property type="project" value="UniProtKB-EC"/>
</dbReference>
<evidence type="ECO:0000256" key="4">
    <source>
        <dbReference type="ARBA" id="ARBA00023002"/>
    </source>
</evidence>
<dbReference type="InterPro" id="IPR022487">
    <property type="entry name" value="Asp_DH_arc"/>
</dbReference>
<comment type="function">
    <text evidence="6">Specifically catalyzes the NAD or NADP-dependent dehydrogenation of L-aspartate to iminoaspartate.</text>
</comment>
<dbReference type="NCBIfam" id="TIGR03855">
    <property type="entry name" value="NAD_NadX"/>
    <property type="match status" value="1"/>
</dbReference>
<protein>
    <recommendedName>
        <fullName evidence="6">L-aspartate dehydrogenase</fullName>
        <ecNumber evidence="6">1.4.1.21</ecNumber>
    </recommendedName>
</protein>
<accession>A0A128A3T5</accession>
<comment type="miscellaneous">
    <text evidence="6">The iminoaspartate product is unstable in aqueous solution and can decompose to oxaloacetate and ammonia.</text>
</comment>
<dbReference type="PANTHER" id="PTHR31873">
    <property type="entry name" value="L-ASPARTATE DEHYDROGENASE-RELATED"/>
    <property type="match status" value="1"/>
</dbReference>
<reference evidence="10" key="1">
    <citation type="submission" date="2015-10" db="EMBL/GenBank/DDBJ databases">
        <authorList>
            <person name="Lehtovirta-Morley L.E."/>
            <person name="Vieille C."/>
        </authorList>
    </citation>
    <scope>NUCLEOTIDE SEQUENCE [LARGE SCALE GENOMIC DNA]</scope>
</reference>
<dbReference type="HAMAP" id="MF_01265">
    <property type="entry name" value="NadX"/>
    <property type="match status" value="1"/>
</dbReference>
<dbReference type="Gene3D" id="3.40.50.720">
    <property type="entry name" value="NAD(P)-binding Rossmann-like Domain"/>
    <property type="match status" value="1"/>
</dbReference>
<evidence type="ECO:0000256" key="6">
    <source>
        <dbReference type="HAMAP-Rule" id="MF_01265"/>
    </source>
</evidence>
<dbReference type="GO" id="GO:0050661">
    <property type="term" value="F:NADP binding"/>
    <property type="evidence" value="ECO:0007669"/>
    <property type="project" value="UniProtKB-UniRule"/>
</dbReference>
<comment type="pathway">
    <text evidence="6">Cofactor biosynthesis; NAD(+) biosynthesis; iminoaspartate from L-aspartate (dehydrogenase route): step 1/1.</text>
</comment>
<dbReference type="InterPro" id="IPR036291">
    <property type="entry name" value="NAD(P)-bd_dom_sf"/>
</dbReference>
<dbReference type="Pfam" id="PF03447">
    <property type="entry name" value="NAD_binding_3"/>
    <property type="match status" value="1"/>
</dbReference>